<gene>
    <name evidence="2" type="ORF">QQ91_0019700</name>
</gene>
<comment type="caution">
    <text evidence="2">The sequence shown here is derived from an EMBL/GenBank/DDBJ whole genome shotgun (WGS) entry which is preliminary data.</text>
</comment>
<evidence type="ECO:0000313" key="2">
    <source>
        <dbReference type="EMBL" id="MCM1985049.1"/>
    </source>
</evidence>
<name>A0ABD4T957_9CYAN</name>
<sequence>MNYVKPLIKIALISLAIALGIQWVGPLLPLSQTPAVALGIVLLPSLGLAFYLWFRRG</sequence>
<accession>A0ABD4T957</accession>
<protein>
    <submittedName>
        <fullName evidence="2">Uncharacterized protein</fullName>
    </submittedName>
</protein>
<reference evidence="2 3" key="1">
    <citation type="journal article" date="2015" name="Genome Announc.">
        <title>Draft Genome Sequence of Filamentous Marine Cyanobacterium Lyngbya confervoides Strain BDU141951.</title>
        <authorList>
            <person name="Chandrababunaidu M.M."/>
            <person name="Sen D."/>
            <person name="Tripathy S."/>
        </authorList>
    </citation>
    <scope>NUCLEOTIDE SEQUENCE [LARGE SCALE GENOMIC DNA]</scope>
    <source>
        <strain evidence="2 3">BDU141951</strain>
    </source>
</reference>
<keyword evidence="1" id="KW-1133">Transmembrane helix</keyword>
<dbReference type="Proteomes" id="UP000031561">
    <property type="component" value="Unassembled WGS sequence"/>
</dbReference>
<keyword evidence="1" id="KW-0472">Membrane</keyword>
<feature type="transmembrane region" description="Helical" evidence="1">
    <location>
        <begin position="36"/>
        <end position="54"/>
    </location>
</feature>
<keyword evidence="3" id="KW-1185">Reference proteome</keyword>
<keyword evidence="1" id="KW-0812">Transmembrane</keyword>
<dbReference type="AlphaFoldDB" id="A0ABD4T957"/>
<dbReference type="RefSeq" id="WP_166277730.1">
    <property type="nucleotide sequence ID" value="NZ_JTHE03000109.1"/>
</dbReference>
<proteinExistence type="predicted"/>
<organism evidence="2 3">
    <name type="scientific">Lyngbya confervoides BDU141951</name>
    <dbReference type="NCBI Taxonomy" id="1574623"/>
    <lineage>
        <taxon>Bacteria</taxon>
        <taxon>Bacillati</taxon>
        <taxon>Cyanobacteriota</taxon>
        <taxon>Cyanophyceae</taxon>
        <taxon>Oscillatoriophycideae</taxon>
        <taxon>Oscillatoriales</taxon>
        <taxon>Microcoleaceae</taxon>
        <taxon>Lyngbya</taxon>
    </lineage>
</organism>
<evidence type="ECO:0000313" key="3">
    <source>
        <dbReference type="Proteomes" id="UP000031561"/>
    </source>
</evidence>
<dbReference type="EMBL" id="JTHE03000109">
    <property type="protein sequence ID" value="MCM1985049.1"/>
    <property type="molecule type" value="Genomic_DNA"/>
</dbReference>
<feature type="transmembrane region" description="Helical" evidence="1">
    <location>
        <begin position="7"/>
        <end position="24"/>
    </location>
</feature>
<evidence type="ECO:0000256" key="1">
    <source>
        <dbReference type="SAM" id="Phobius"/>
    </source>
</evidence>